<organism evidence="1 2">
    <name type="scientific">Fuscibacter oryzae</name>
    <dbReference type="NCBI Taxonomy" id="2803939"/>
    <lineage>
        <taxon>Bacteria</taxon>
        <taxon>Pseudomonadati</taxon>
        <taxon>Pseudomonadota</taxon>
        <taxon>Alphaproteobacteria</taxon>
        <taxon>Rhodobacterales</taxon>
        <taxon>Paracoccaceae</taxon>
        <taxon>Fuscibacter</taxon>
    </lineage>
</organism>
<dbReference type="EMBL" id="JAESVP010000003">
    <property type="protein sequence ID" value="MBL4927821.1"/>
    <property type="molecule type" value="Genomic_DNA"/>
</dbReference>
<dbReference type="InterPro" id="IPR046705">
    <property type="entry name" value="DUF6778"/>
</dbReference>
<dbReference type="Proteomes" id="UP000619033">
    <property type="component" value="Unassembled WGS sequence"/>
</dbReference>
<protein>
    <submittedName>
        <fullName evidence="1">Uncharacterized protein</fullName>
    </submittedName>
</protein>
<proteinExistence type="predicted"/>
<dbReference type="Pfam" id="PF20569">
    <property type="entry name" value="DUF6778"/>
    <property type="match status" value="1"/>
</dbReference>
<comment type="caution">
    <text evidence="1">The sequence shown here is derived from an EMBL/GenBank/DDBJ whole genome shotgun (WGS) entry which is preliminary data.</text>
</comment>
<dbReference type="RefSeq" id="WP_202658957.1">
    <property type="nucleotide sequence ID" value="NZ_JAESVP010000003.1"/>
</dbReference>
<reference evidence="1" key="1">
    <citation type="submission" date="2021-01" db="EMBL/GenBank/DDBJ databases">
        <title>Genome seq and assembly of Tabrizicola sp. KVB23.</title>
        <authorList>
            <person name="Chhetri G."/>
        </authorList>
    </citation>
    <scope>NUCLEOTIDE SEQUENCE</scope>
    <source>
        <strain evidence="1">KVB23</strain>
    </source>
</reference>
<evidence type="ECO:0000313" key="2">
    <source>
        <dbReference type="Proteomes" id="UP000619033"/>
    </source>
</evidence>
<gene>
    <name evidence="1" type="ORF">JI744_06860</name>
</gene>
<evidence type="ECO:0000313" key="1">
    <source>
        <dbReference type="EMBL" id="MBL4927821.1"/>
    </source>
</evidence>
<sequence>MANCPQARGALCLEVQIMAPSRLVFALPVALLLSACVSSEPASRSTVDPARTATRSGGGGPVVMQSAYDVVGVSVNVPQTLRVSEANSFHPSADIVWHGDPYGDRYQQVASIFRDAATAATGPMHQGRAVNVGIEVIRFHGVTDKTRYTIGGTHSMHFILTVTDAATGQVLDGPRRVLADVKAAGGNAAVAEDRIGRTQRVVVTEHLTQVLRRELSTVVTDPEVIGRALMAVPPTAPETAG</sequence>
<accession>A0A8J7MPV7</accession>
<name>A0A8J7MPV7_9RHOB</name>
<dbReference type="AlphaFoldDB" id="A0A8J7MPV7"/>
<keyword evidence="2" id="KW-1185">Reference proteome</keyword>